<dbReference type="PANTHER" id="PTHR23135">
    <property type="entry name" value="MUR LIGASE FAMILY MEMBER"/>
    <property type="match status" value="1"/>
</dbReference>
<evidence type="ECO:0000256" key="8">
    <source>
        <dbReference type="ARBA" id="ARBA00023316"/>
    </source>
</evidence>
<keyword evidence="9" id="KW-0131">Cell cycle</keyword>
<comment type="pathway">
    <text evidence="9">Cell wall biogenesis; peptidoglycan biosynthesis.</text>
</comment>
<evidence type="ECO:0000256" key="5">
    <source>
        <dbReference type="ARBA" id="ARBA00022840"/>
    </source>
</evidence>
<name>A0A2H0RLK4_9BACT</name>
<evidence type="ECO:0000256" key="3">
    <source>
        <dbReference type="ARBA" id="ARBA00022598"/>
    </source>
</evidence>
<evidence type="ECO:0008006" key="14">
    <source>
        <dbReference type="Google" id="ProtNLM"/>
    </source>
</evidence>
<dbReference type="AlphaFoldDB" id="A0A2H0RLK4"/>
<comment type="subcellular location">
    <subcellularLocation>
        <location evidence="9">Cytoplasm</location>
    </subcellularLocation>
</comment>
<dbReference type="NCBIfam" id="TIGR01085">
    <property type="entry name" value="murE"/>
    <property type="match status" value="1"/>
</dbReference>
<organism evidence="12 13">
    <name type="scientific">Candidatus Uhrbacteria bacterium CG10_big_fil_rev_8_21_14_0_10_50_16</name>
    <dbReference type="NCBI Taxonomy" id="1975039"/>
    <lineage>
        <taxon>Bacteria</taxon>
        <taxon>Candidatus Uhriibacteriota</taxon>
    </lineage>
</organism>
<feature type="domain" description="Mur ligase C-terminal" evidence="10">
    <location>
        <begin position="282"/>
        <end position="413"/>
    </location>
</feature>
<gene>
    <name evidence="12" type="ORF">COV06_03805</name>
</gene>
<keyword evidence="5" id="KW-0067">ATP-binding</keyword>
<dbReference type="GO" id="GO:0005737">
    <property type="term" value="C:cytoplasm"/>
    <property type="evidence" value="ECO:0007669"/>
    <property type="project" value="UniProtKB-SubCell"/>
</dbReference>
<evidence type="ECO:0000256" key="7">
    <source>
        <dbReference type="ARBA" id="ARBA00022984"/>
    </source>
</evidence>
<dbReference type="InterPro" id="IPR005761">
    <property type="entry name" value="UDP-N-AcMur-Glu-dNH2Pim_ligase"/>
</dbReference>
<evidence type="ECO:0000256" key="6">
    <source>
        <dbReference type="ARBA" id="ARBA00022960"/>
    </source>
</evidence>
<dbReference type="Gene3D" id="3.90.190.20">
    <property type="entry name" value="Mur ligase, C-terminal domain"/>
    <property type="match status" value="1"/>
</dbReference>
<dbReference type="EMBL" id="PCYM01000007">
    <property type="protein sequence ID" value="PIR47378.1"/>
    <property type="molecule type" value="Genomic_DNA"/>
</dbReference>
<dbReference type="SUPFAM" id="SSF53244">
    <property type="entry name" value="MurD-like peptide ligases, peptide-binding domain"/>
    <property type="match status" value="1"/>
</dbReference>
<protein>
    <recommendedName>
        <fullName evidence="14">UDP-N-acetylmuramoyl-L-alanyl-D-glutamate--2, 6-diaminopimelate ligase</fullName>
    </recommendedName>
</protein>
<dbReference type="Pfam" id="PF02875">
    <property type="entry name" value="Mur_ligase_C"/>
    <property type="match status" value="1"/>
</dbReference>
<dbReference type="GO" id="GO:0009252">
    <property type="term" value="P:peptidoglycan biosynthetic process"/>
    <property type="evidence" value="ECO:0007669"/>
    <property type="project" value="UniProtKB-UniPathway"/>
</dbReference>
<evidence type="ECO:0000259" key="10">
    <source>
        <dbReference type="Pfam" id="PF02875"/>
    </source>
</evidence>
<dbReference type="UniPathway" id="UPA00219"/>
<keyword evidence="2" id="KW-0963">Cytoplasm</keyword>
<keyword evidence="6 9" id="KW-0133">Cell shape</keyword>
<proteinExistence type="inferred from homology"/>
<dbReference type="InterPro" id="IPR036565">
    <property type="entry name" value="Mur-like_cat_sf"/>
</dbReference>
<evidence type="ECO:0000256" key="4">
    <source>
        <dbReference type="ARBA" id="ARBA00022741"/>
    </source>
</evidence>
<keyword evidence="4" id="KW-0547">Nucleotide-binding</keyword>
<dbReference type="PANTHER" id="PTHR23135:SF4">
    <property type="entry name" value="UDP-N-ACETYLMURAMOYL-L-ALANYL-D-GLUTAMATE--2,6-DIAMINOPIMELATE LIGASE MURE HOMOLOG, CHLOROPLASTIC"/>
    <property type="match status" value="1"/>
</dbReference>
<evidence type="ECO:0000313" key="12">
    <source>
        <dbReference type="EMBL" id="PIR47378.1"/>
    </source>
</evidence>
<dbReference type="PROSITE" id="PS01011">
    <property type="entry name" value="FOLYLPOLYGLU_SYNT_1"/>
    <property type="match status" value="1"/>
</dbReference>
<evidence type="ECO:0000313" key="13">
    <source>
        <dbReference type="Proteomes" id="UP000230084"/>
    </source>
</evidence>
<evidence type="ECO:0000259" key="11">
    <source>
        <dbReference type="Pfam" id="PF08245"/>
    </source>
</evidence>
<keyword evidence="8 9" id="KW-0961">Cell wall biogenesis/degradation</keyword>
<dbReference type="InterPro" id="IPR013221">
    <property type="entry name" value="Mur_ligase_cen"/>
</dbReference>
<reference evidence="12 13" key="1">
    <citation type="submission" date="2017-09" db="EMBL/GenBank/DDBJ databases">
        <title>Depth-based differentiation of microbial function through sediment-hosted aquifers and enrichment of novel symbionts in the deep terrestrial subsurface.</title>
        <authorList>
            <person name="Probst A.J."/>
            <person name="Ladd B."/>
            <person name="Jarett J.K."/>
            <person name="Geller-Mcgrath D.E."/>
            <person name="Sieber C.M."/>
            <person name="Emerson J.B."/>
            <person name="Anantharaman K."/>
            <person name="Thomas B.C."/>
            <person name="Malmstrom R."/>
            <person name="Stieglmeier M."/>
            <person name="Klingl A."/>
            <person name="Woyke T."/>
            <person name="Ryan C.M."/>
            <person name="Banfield J.F."/>
        </authorList>
    </citation>
    <scope>NUCLEOTIDE SEQUENCE [LARGE SCALE GENOMIC DNA]</scope>
    <source>
        <strain evidence="12">CG10_big_fil_rev_8_21_14_0_10_50_16</strain>
    </source>
</reference>
<comment type="caution">
    <text evidence="12">The sequence shown here is derived from an EMBL/GenBank/DDBJ whole genome shotgun (WGS) entry which is preliminary data.</text>
</comment>
<dbReference type="Pfam" id="PF08245">
    <property type="entry name" value="Mur_ligase_M"/>
    <property type="match status" value="1"/>
</dbReference>
<keyword evidence="9" id="KW-0132">Cell division</keyword>
<evidence type="ECO:0000256" key="1">
    <source>
        <dbReference type="ARBA" id="ARBA00005898"/>
    </source>
</evidence>
<dbReference type="Gene3D" id="3.40.1190.10">
    <property type="entry name" value="Mur-like, catalytic domain"/>
    <property type="match status" value="1"/>
</dbReference>
<dbReference type="GO" id="GO:0005524">
    <property type="term" value="F:ATP binding"/>
    <property type="evidence" value="ECO:0007669"/>
    <property type="project" value="UniProtKB-KW"/>
</dbReference>
<dbReference type="Proteomes" id="UP000230084">
    <property type="component" value="Unassembled WGS sequence"/>
</dbReference>
<dbReference type="SUPFAM" id="SSF53623">
    <property type="entry name" value="MurD-like peptide ligases, catalytic domain"/>
    <property type="match status" value="1"/>
</dbReference>
<keyword evidence="3" id="KW-0436">Ligase</keyword>
<evidence type="ECO:0000256" key="2">
    <source>
        <dbReference type="ARBA" id="ARBA00022490"/>
    </source>
</evidence>
<dbReference type="InterPro" id="IPR036615">
    <property type="entry name" value="Mur_ligase_C_dom_sf"/>
</dbReference>
<dbReference type="GO" id="GO:0004326">
    <property type="term" value="F:tetrahydrofolylpolyglutamate synthase activity"/>
    <property type="evidence" value="ECO:0007669"/>
    <property type="project" value="InterPro"/>
</dbReference>
<feature type="domain" description="Mur ligase central" evidence="11">
    <location>
        <begin position="43"/>
        <end position="259"/>
    </location>
</feature>
<evidence type="ECO:0000256" key="9">
    <source>
        <dbReference type="RuleBase" id="RU004135"/>
    </source>
</evidence>
<dbReference type="InterPro" id="IPR018109">
    <property type="entry name" value="Folylpolyglutamate_synth_CS"/>
</dbReference>
<dbReference type="InterPro" id="IPR004101">
    <property type="entry name" value="Mur_ligase_C"/>
</dbReference>
<dbReference type="GO" id="GO:0051301">
    <property type="term" value="P:cell division"/>
    <property type="evidence" value="ECO:0007669"/>
    <property type="project" value="UniProtKB-KW"/>
</dbReference>
<comment type="similarity">
    <text evidence="1">Belongs to the MurCDEF family. MurE subfamily.</text>
</comment>
<dbReference type="GO" id="GO:0071555">
    <property type="term" value="P:cell wall organization"/>
    <property type="evidence" value="ECO:0007669"/>
    <property type="project" value="UniProtKB-KW"/>
</dbReference>
<accession>A0A2H0RLK4</accession>
<dbReference type="GO" id="GO:0008360">
    <property type="term" value="P:regulation of cell shape"/>
    <property type="evidence" value="ECO:0007669"/>
    <property type="project" value="UniProtKB-KW"/>
</dbReference>
<sequence length="445" mass="48980">MHMLHRIKKWIPVSLLRPYHYVLAQGAAFVYRYPSKHMHVIGVTGTNGKSSTTQLIGQLLMTLGETVGWTTTDSFRIGDRLIANDKKMTMLGRTQTQKMLRAMVQAGCTYAIVEVSSQGIDQFRHVGIQFDTAVFTNLTPEHLEAHGGFEKYKRAKRKLFEAVASAPHKTLHGKRLVKSIVVNLNDVHAKEMAAVDVDRVVGFARQDKQVFDIRVDDVIEASAVTENKMGTKARVRGGDVSIPLLGAYYFENSLAAITTVVSLGFPLIDVLQVAERLQPIPGRLERFVYDGADVIVDYAPEPYALMALYEAVSLLRPKRIIHVTGSTGGGRDVARRAQIGLLASQKDTIVIVTNEDPYDDDPMHIIQDVAQGARDGGMREGETLFCLVDRKEAIQQAIDLSQPGDVVLITGKGSEPVMAVAGGKKIPWDDREAVRMAIAYAGRTA</sequence>
<keyword evidence="7 9" id="KW-0573">Peptidoglycan synthesis</keyword>